<protein>
    <submittedName>
        <fullName evidence="1">Nuclear transport factor 2 family protein</fullName>
    </submittedName>
</protein>
<dbReference type="EMBL" id="BAABAK010000009">
    <property type="protein sequence ID" value="GAA3965130.1"/>
    <property type="molecule type" value="Genomic_DNA"/>
</dbReference>
<name>A0ABP7PIN6_9SPHI</name>
<keyword evidence="2" id="KW-1185">Reference proteome</keyword>
<accession>A0ABP7PIN6</accession>
<gene>
    <name evidence="1" type="ORF">GCM10022246_17750</name>
</gene>
<organism evidence="1 2">
    <name type="scientific">Pedobacter ginsengiterrae</name>
    <dbReference type="NCBI Taxonomy" id="871696"/>
    <lineage>
        <taxon>Bacteria</taxon>
        <taxon>Pseudomonadati</taxon>
        <taxon>Bacteroidota</taxon>
        <taxon>Sphingobacteriia</taxon>
        <taxon>Sphingobacteriales</taxon>
        <taxon>Sphingobacteriaceae</taxon>
        <taxon>Pedobacter</taxon>
    </lineage>
</organism>
<dbReference type="InterPro" id="IPR009783">
    <property type="entry name" value="DUF1348"/>
</dbReference>
<sequence length="126" mass="14787">MESALEKVKMSESLWNSRKPQMLEMACSTDTEWTDRTQVINGTAEVQEFLRGKFERQLNYSQQKTLWGFRGNRMAVRTEQEWQDASGQWFRSTGNELMEYDKDGLISKRHASDNELAITSEERILK</sequence>
<dbReference type="SUPFAM" id="SSF54427">
    <property type="entry name" value="NTF2-like"/>
    <property type="match status" value="1"/>
</dbReference>
<dbReference type="PANTHER" id="PTHR31757:SF0">
    <property type="entry name" value="SLL0781 PROTEIN"/>
    <property type="match status" value="1"/>
</dbReference>
<dbReference type="Gene3D" id="3.10.450.50">
    <property type="match status" value="1"/>
</dbReference>
<evidence type="ECO:0000313" key="1">
    <source>
        <dbReference type="EMBL" id="GAA3965130.1"/>
    </source>
</evidence>
<evidence type="ECO:0000313" key="2">
    <source>
        <dbReference type="Proteomes" id="UP001501081"/>
    </source>
</evidence>
<dbReference type="Pfam" id="PF07080">
    <property type="entry name" value="DUF1348"/>
    <property type="match status" value="1"/>
</dbReference>
<dbReference type="Proteomes" id="UP001501081">
    <property type="component" value="Unassembled WGS sequence"/>
</dbReference>
<comment type="caution">
    <text evidence="1">The sequence shown here is derived from an EMBL/GenBank/DDBJ whole genome shotgun (WGS) entry which is preliminary data.</text>
</comment>
<dbReference type="InterPro" id="IPR032710">
    <property type="entry name" value="NTF2-like_dom_sf"/>
</dbReference>
<reference evidence="2" key="1">
    <citation type="journal article" date="2019" name="Int. J. Syst. Evol. Microbiol.">
        <title>The Global Catalogue of Microorganisms (GCM) 10K type strain sequencing project: providing services to taxonomists for standard genome sequencing and annotation.</title>
        <authorList>
            <consortium name="The Broad Institute Genomics Platform"/>
            <consortium name="The Broad Institute Genome Sequencing Center for Infectious Disease"/>
            <person name="Wu L."/>
            <person name="Ma J."/>
        </authorList>
    </citation>
    <scope>NUCLEOTIDE SEQUENCE [LARGE SCALE GENOMIC DNA]</scope>
    <source>
        <strain evidence="2">JCM 17338</strain>
    </source>
</reference>
<proteinExistence type="predicted"/>
<dbReference type="PANTHER" id="PTHR31757">
    <property type="entry name" value="SLL0781 PROTEIN"/>
    <property type="match status" value="1"/>
</dbReference>